<organism evidence="3 4">
    <name type="scientific">Anaerocolumna chitinilytica</name>
    <dbReference type="NCBI Taxonomy" id="1727145"/>
    <lineage>
        <taxon>Bacteria</taxon>
        <taxon>Bacillati</taxon>
        <taxon>Bacillota</taxon>
        <taxon>Clostridia</taxon>
        <taxon>Lachnospirales</taxon>
        <taxon>Lachnospiraceae</taxon>
        <taxon>Anaerocolumna</taxon>
    </lineage>
</organism>
<sequence length="293" mass="33065">MTKLKVFLLIGSFGMFIFSGPNVLADNLDGHTSLTNQNMYLQEEQPLSSDALFERMTDEVKSELSISKKATNNITGSTYNFLDSLEKQQYDSLSNIDGLTNENKLILAKAIVYRYREAQYFSELANTKLEQISQKEAELNIPMAVIYNTDMRVAAYYVDNVKVADKIYDDYLYLLALHNGGTAVAYRNAIFIMNVKTGGPWDLKQYLGLNNYYMLLNNNRTGEYIGNHHFGYMGEHCGFALSYLQFGAGLYQIVSGTSDWSFVSSYFDDPRDSAAISDGYSNANIDVGYGIFY</sequence>
<feature type="domain" description="Bacterial toxin 44" evidence="2">
    <location>
        <begin position="191"/>
        <end position="281"/>
    </location>
</feature>
<evidence type="ECO:0000313" key="3">
    <source>
        <dbReference type="EMBL" id="BCJ98375.1"/>
    </source>
</evidence>
<dbReference type="InterPro" id="IPR028946">
    <property type="entry name" value="Ntox44"/>
</dbReference>
<name>A0A7I8DMX6_9FIRM</name>
<keyword evidence="4" id="KW-1185">Reference proteome</keyword>
<proteinExistence type="predicted"/>
<dbReference type="AlphaFoldDB" id="A0A7I8DMX6"/>
<feature type="signal peptide" evidence="1">
    <location>
        <begin position="1"/>
        <end position="25"/>
    </location>
</feature>
<keyword evidence="1" id="KW-0732">Signal</keyword>
<accession>A0A7I8DMX6</accession>
<gene>
    <name evidence="3" type="ORF">bsdcttw_14160</name>
</gene>
<evidence type="ECO:0000313" key="4">
    <source>
        <dbReference type="Proteomes" id="UP000515703"/>
    </source>
</evidence>
<evidence type="ECO:0000256" key="1">
    <source>
        <dbReference type="SAM" id="SignalP"/>
    </source>
</evidence>
<feature type="chain" id="PRO_5029576515" description="Bacterial toxin 44 domain-containing protein" evidence="1">
    <location>
        <begin position="26"/>
        <end position="293"/>
    </location>
</feature>
<dbReference type="KEGG" id="acht:bsdcttw_14160"/>
<reference evidence="3 4" key="1">
    <citation type="submission" date="2020-08" db="EMBL/GenBank/DDBJ databases">
        <title>Draft genome sequencing of an Anaerocolumna strain isolated from anoxic soil subjected to BSD treatment.</title>
        <authorList>
            <person name="Uek A."/>
            <person name="Tonouchi A."/>
        </authorList>
    </citation>
    <scope>NUCLEOTIDE SEQUENCE [LARGE SCALE GENOMIC DNA]</scope>
    <source>
        <strain evidence="3 4">CTTW</strain>
    </source>
</reference>
<dbReference type="RefSeq" id="WP_185258706.1">
    <property type="nucleotide sequence ID" value="NZ_AP023368.1"/>
</dbReference>
<reference evidence="3 4" key="2">
    <citation type="submission" date="2020-08" db="EMBL/GenBank/DDBJ databases">
        <authorList>
            <person name="Ueki A."/>
            <person name="Tonouchi A."/>
        </authorList>
    </citation>
    <scope>NUCLEOTIDE SEQUENCE [LARGE SCALE GENOMIC DNA]</scope>
    <source>
        <strain evidence="3 4">CTTW</strain>
    </source>
</reference>
<evidence type="ECO:0000259" key="2">
    <source>
        <dbReference type="Pfam" id="PF15607"/>
    </source>
</evidence>
<dbReference type="Pfam" id="PF15607">
    <property type="entry name" value="Ntox44"/>
    <property type="match status" value="1"/>
</dbReference>
<dbReference type="EMBL" id="AP023368">
    <property type="protein sequence ID" value="BCJ98375.1"/>
    <property type="molecule type" value="Genomic_DNA"/>
</dbReference>
<dbReference type="Proteomes" id="UP000515703">
    <property type="component" value="Chromosome"/>
</dbReference>
<protein>
    <recommendedName>
        <fullName evidence="2">Bacterial toxin 44 domain-containing protein</fullName>
    </recommendedName>
</protein>